<name>A0A8D8QXN5_9HEMI</name>
<organism evidence="1">
    <name type="scientific">Cacopsylla melanoneura</name>
    <dbReference type="NCBI Taxonomy" id="428564"/>
    <lineage>
        <taxon>Eukaryota</taxon>
        <taxon>Metazoa</taxon>
        <taxon>Ecdysozoa</taxon>
        <taxon>Arthropoda</taxon>
        <taxon>Hexapoda</taxon>
        <taxon>Insecta</taxon>
        <taxon>Pterygota</taxon>
        <taxon>Neoptera</taxon>
        <taxon>Paraneoptera</taxon>
        <taxon>Hemiptera</taxon>
        <taxon>Sternorrhyncha</taxon>
        <taxon>Psylloidea</taxon>
        <taxon>Psyllidae</taxon>
        <taxon>Psyllinae</taxon>
        <taxon>Cacopsylla</taxon>
    </lineage>
</organism>
<proteinExistence type="predicted"/>
<sequence length="235" mass="27495">MIQSIFRMICEPGYRCCRLSGYQMKVHGAVSVGAIEINKTRMSCVMKTKMPCVMKTRMSCVMETRMSCAMPSEQEMSLAMKLKRMSRLMTLKQEMSLVMKLKEEKRMMSLVLKLKPMPMCLVMNRMSRVIKWRQLRQMNPLLKLNWAVWRQVRQMTLLLKLKWTVWSLLLLNGDENINRGNIFPKLSTLEVIRVVMEFSRFTINSGNSIQLKIAKTRFRIKSWSRLTGPGEIVKG</sequence>
<reference evidence="1" key="1">
    <citation type="submission" date="2021-05" db="EMBL/GenBank/DDBJ databases">
        <authorList>
            <person name="Alioto T."/>
            <person name="Alioto T."/>
            <person name="Gomez Garrido J."/>
        </authorList>
    </citation>
    <scope>NUCLEOTIDE SEQUENCE</scope>
</reference>
<dbReference type="EMBL" id="HBUF01110957">
    <property type="protein sequence ID" value="CAG6640236.1"/>
    <property type="molecule type" value="Transcribed_RNA"/>
</dbReference>
<accession>A0A8D8QXN5</accession>
<protein>
    <submittedName>
        <fullName evidence="1">Uncharacterized protein</fullName>
    </submittedName>
</protein>
<dbReference type="AlphaFoldDB" id="A0A8D8QXN5"/>
<evidence type="ECO:0000313" key="1">
    <source>
        <dbReference type="EMBL" id="CAG6640236.1"/>
    </source>
</evidence>